<proteinExistence type="predicted"/>
<evidence type="ECO:0000259" key="4">
    <source>
        <dbReference type="Pfam" id="PF07992"/>
    </source>
</evidence>
<feature type="domain" description="FAD/NAD(P)-binding" evidence="4">
    <location>
        <begin position="3"/>
        <end position="283"/>
    </location>
</feature>
<accession>A0A368VFR1</accession>
<comment type="catalytic activity">
    <reaction evidence="3">
        <text>[thioredoxin]-dithiol + NADP(+) = [thioredoxin]-disulfide + NADPH + H(+)</text>
        <dbReference type="Rhea" id="RHEA:20345"/>
        <dbReference type="Rhea" id="RHEA-COMP:10698"/>
        <dbReference type="Rhea" id="RHEA-COMP:10700"/>
        <dbReference type="ChEBI" id="CHEBI:15378"/>
        <dbReference type="ChEBI" id="CHEBI:29950"/>
        <dbReference type="ChEBI" id="CHEBI:50058"/>
        <dbReference type="ChEBI" id="CHEBI:57783"/>
        <dbReference type="ChEBI" id="CHEBI:58349"/>
        <dbReference type="EC" id="1.8.1.9"/>
    </reaction>
</comment>
<gene>
    <name evidence="5" type="ORF">DFQ14_113146</name>
</gene>
<dbReference type="InterPro" id="IPR050097">
    <property type="entry name" value="Ferredoxin-NADP_redctase_2"/>
</dbReference>
<dbReference type="Pfam" id="PF07992">
    <property type="entry name" value="Pyr_redox_2"/>
    <property type="match status" value="1"/>
</dbReference>
<dbReference type="SUPFAM" id="SSF51905">
    <property type="entry name" value="FAD/NAD(P)-binding domain"/>
    <property type="match status" value="1"/>
</dbReference>
<dbReference type="InterPro" id="IPR023753">
    <property type="entry name" value="FAD/NAD-binding_dom"/>
</dbReference>
<keyword evidence="2" id="KW-0560">Oxidoreductase</keyword>
<dbReference type="PANTHER" id="PTHR48105">
    <property type="entry name" value="THIOREDOXIN REDUCTASE 1-RELATED-RELATED"/>
    <property type="match status" value="1"/>
</dbReference>
<dbReference type="InterPro" id="IPR036188">
    <property type="entry name" value="FAD/NAD-bd_sf"/>
</dbReference>
<sequence length="316" mass="33658">MEYDVVVVGGGSAGLAAGMMLGRSRRRVVVVDAGEPRNAPAEHLHGFLSRDGTSPAELLAVGREEVTRYEGEVLTGRVRGIEHGGEHGFVVRLADGGELTTRGVLVATGLRDELPAIPGLRERWGTDVLHCPYCHGYEVRDAPIAVVGGDNRPFTLHQAQLVRQWSDDVVFFPNRIDPTDEERERLAARGIGVVDGEVARLVTDEGRVSGVELADGRRVPRSAVFVGPRFVPHDELLTGLGCEVGENGWVTVDPSGRTSVPGVWAAGNVVDNPAQLINAAAAGATAAVALNHHLLAEDVDRAVAHHRAGDETLSRT</sequence>
<dbReference type="GO" id="GO:0004791">
    <property type="term" value="F:thioredoxin-disulfide reductase (NADPH) activity"/>
    <property type="evidence" value="ECO:0007669"/>
    <property type="project" value="UniProtKB-EC"/>
</dbReference>
<dbReference type="EMBL" id="QPJC01000013">
    <property type="protein sequence ID" value="RCW40063.1"/>
    <property type="molecule type" value="Genomic_DNA"/>
</dbReference>
<evidence type="ECO:0000313" key="5">
    <source>
        <dbReference type="EMBL" id="RCW40063.1"/>
    </source>
</evidence>
<dbReference type="Gene3D" id="3.50.50.60">
    <property type="entry name" value="FAD/NAD(P)-binding domain"/>
    <property type="match status" value="2"/>
</dbReference>
<keyword evidence="6" id="KW-1185">Reference proteome</keyword>
<dbReference type="OrthoDB" id="9786503at2"/>
<evidence type="ECO:0000256" key="1">
    <source>
        <dbReference type="ARBA" id="ARBA00022630"/>
    </source>
</evidence>
<dbReference type="Proteomes" id="UP000253495">
    <property type="component" value="Unassembled WGS sequence"/>
</dbReference>
<evidence type="ECO:0000313" key="6">
    <source>
        <dbReference type="Proteomes" id="UP000253495"/>
    </source>
</evidence>
<dbReference type="RefSeq" id="WP_114454505.1">
    <property type="nucleotide sequence ID" value="NZ_QPJC01000013.1"/>
</dbReference>
<protein>
    <submittedName>
        <fullName evidence="5">Thioredoxin reductase (NADPH)</fullName>
    </submittedName>
</protein>
<name>A0A368VFR1_9ACTN</name>
<reference evidence="5 6" key="1">
    <citation type="submission" date="2018-07" db="EMBL/GenBank/DDBJ databases">
        <title>Genomic Encyclopedia of Type Strains, Phase III (KMG-III): the genomes of soil and plant-associated and newly described type strains.</title>
        <authorList>
            <person name="Whitman W."/>
        </authorList>
    </citation>
    <scope>NUCLEOTIDE SEQUENCE [LARGE SCALE GENOMIC DNA]</scope>
    <source>
        <strain evidence="5 6">CECT 8575</strain>
    </source>
</reference>
<evidence type="ECO:0000256" key="2">
    <source>
        <dbReference type="ARBA" id="ARBA00023002"/>
    </source>
</evidence>
<dbReference type="PRINTS" id="PR00368">
    <property type="entry name" value="FADPNR"/>
</dbReference>
<keyword evidence="1" id="KW-0285">Flavoprotein</keyword>
<comment type="caution">
    <text evidence="5">The sequence shown here is derived from an EMBL/GenBank/DDBJ whole genome shotgun (WGS) entry which is preliminary data.</text>
</comment>
<dbReference type="AlphaFoldDB" id="A0A368VFR1"/>
<dbReference type="PRINTS" id="PR00469">
    <property type="entry name" value="PNDRDTASEII"/>
</dbReference>
<evidence type="ECO:0000256" key="3">
    <source>
        <dbReference type="ARBA" id="ARBA00048132"/>
    </source>
</evidence>
<organism evidence="5 6">
    <name type="scientific">Halopolyspora algeriensis</name>
    <dbReference type="NCBI Taxonomy" id="1500506"/>
    <lineage>
        <taxon>Bacteria</taxon>
        <taxon>Bacillati</taxon>
        <taxon>Actinomycetota</taxon>
        <taxon>Actinomycetes</taxon>
        <taxon>Actinomycetes incertae sedis</taxon>
        <taxon>Halopolyspora</taxon>
    </lineage>
</organism>